<dbReference type="PANTHER" id="PTHR13847">
    <property type="entry name" value="SARCOSINE DEHYDROGENASE-RELATED"/>
    <property type="match status" value="1"/>
</dbReference>
<evidence type="ECO:0000259" key="2">
    <source>
        <dbReference type="Pfam" id="PF01266"/>
    </source>
</evidence>
<organism evidence="3 4">
    <name type="scientific">Nonomuraea angiospora</name>
    <dbReference type="NCBI Taxonomy" id="46172"/>
    <lineage>
        <taxon>Bacteria</taxon>
        <taxon>Bacillati</taxon>
        <taxon>Actinomycetota</taxon>
        <taxon>Actinomycetes</taxon>
        <taxon>Streptosporangiales</taxon>
        <taxon>Streptosporangiaceae</taxon>
        <taxon>Nonomuraea</taxon>
    </lineage>
</organism>
<keyword evidence="4" id="KW-1185">Reference proteome</keyword>
<dbReference type="Gene3D" id="3.50.50.60">
    <property type="entry name" value="FAD/NAD(P)-binding domain"/>
    <property type="match status" value="1"/>
</dbReference>
<sequence length="375" mass="39598">MTDHTAPARVVVLGGGILGVSTAAHLVRGGAEVVLVTEAELASGASGRSLSWLNSAGARSGPYHLLRLLGIDRYRTLFAADPAVEWLRFDGGLWWTTPDGAERTRARHEHEIERGYESHLLDRADVGGRVAGVRAGARGGLAIHNPGEGWVSLPHLIQELADELVRGGGRLVTGAGRCSVTVRDGRARGVRTADGTSWSGDAVVVACGAQTSSVLAELGVDLPDASPLSMLVVTEPVETEVVTVLNTPRAAMRPNPGSTFAIDHSWYEEHIAEHEDGSCSIDEAYVKELVAEASALLQGEVSLQAASWRLGRKPIPGDGEPVFGELEGVPGCHVAFTHSGATLGLIAGELTAYEVLTGARHPLLKDFRPERFTTA</sequence>
<evidence type="ECO:0000313" key="4">
    <source>
        <dbReference type="Proteomes" id="UP000633509"/>
    </source>
</evidence>
<feature type="domain" description="FAD dependent oxidoreductase" evidence="2">
    <location>
        <begin position="9"/>
        <end position="353"/>
    </location>
</feature>
<evidence type="ECO:0000256" key="1">
    <source>
        <dbReference type="ARBA" id="ARBA00023002"/>
    </source>
</evidence>
<name>A0ABR9LSD0_9ACTN</name>
<dbReference type="InterPro" id="IPR006076">
    <property type="entry name" value="FAD-dep_OxRdtase"/>
</dbReference>
<comment type="caution">
    <text evidence="3">The sequence shown here is derived from an EMBL/GenBank/DDBJ whole genome shotgun (WGS) entry which is preliminary data.</text>
</comment>
<dbReference type="InterPro" id="IPR036188">
    <property type="entry name" value="FAD/NAD-bd_sf"/>
</dbReference>
<evidence type="ECO:0000313" key="3">
    <source>
        <dbReference type="EMBL" id="MBE1583564.1"/>
    </source>
</evidence>
<accession>A0ABR9LSD0</accession>
<dbReference type="PANTHER" id="PTHR13847:SF289">
    <property type="entry name" value="GLYCINE OXIDASE"/>
    <property type="match status" value="1"/>
</dbReference>
<keyword evidence="1" id="KW-0560">Oxidoreductase</keyword>
<dbReference type="EMBL" id="JADBEK010000001">
    <property type="protein sequence ID" value="MBE1583564.1"/>
    <property type="molecule type" value="Genomic_DNA"/>
</dbReference>
<dbReference type="Proteomes" id="UP000633509">
    <property type="component" value="Unassembled WGS sequence"/>
</dbReference>
<dbReference type="RefSeq" id="WP_192784649.1">
    <property type="nucleotide sequence ID" value="NZ_JADBEK010000001.1"/>
</dbReference>
<gene>
    <name evidence="3" type="ORF">H4W80_001822</name>
</gene>
<protein>
    <submittedName>
        <fullName evidence="3">Glycine/D-amino acid oxidase-like deaminating enzyme</fullName>
    </submittedName>
</protein>
<proteinExistence type="predicted"/>
<dbReference type="Gene3D" id="3.30.9.10">
    <property type="entry name" value="D-Amino Acid Oxidase, subunit A, domain 2"/>
    <property type="match status" value="1"/>
</dbReference>
<reference evidence="3 4" key="1">
    <citation type="submission" date="2020-10" db="EMBL/GenBank/DDBJ databases">
        <title>Sequencing the genomes of 1000 actinobacteria strains.</title>
        <authorList>
            <person name="Klenk H.-P."/>
        </authorList>
    </citation>
    <scope>NUCLEOTIDE SEQUENCE [LARGE SCALE GENOMIC DNA]</scope>
    <source>
        <strain evidence="3 4">DSM 43173</strain>
    </source>
</reference>
<dbReference type="Pfam" id="PF01266">
    <property type="entry name" value="DAO"/>
    <property type="match status" value="1"/>
</dbReference>
<dbReference type="SUPFAM" id="SSF51905">
    <property type="entry name" value="FAD/NAD(P)-binding domain"/>
    <property type="match status" value="1"/>
</dbReference>